<keyword evidence="1" id="KW-0245">EGF-like domain</keyword>
<dbReference type="PROSITE" id="PS50026">
    <property type="entry name" value="EGF_3"/>
    <property type="match status" value="1"/>
</dbReference>
<protein>
    <recommendedName>
        <fullName evidence="4">EGF-like domain-containing protein</fullName>
    </recommendedName>
</protein>
<feature type="compositionally biased region" description="Basic and acidic residues" evidence="2">
    <location>
        <begin position="122"/>
        <end position="134"/>
    </location>
</feature>
<keyword evidence="3" id="KW-1133">Transmembrane helix</keyword>
<feature type="non-terminal residue" evidence="5">
    <location>
        <position position="1"/>
    </location>
</feature>
<dbReference type="PANTHER" id="PTHR17178:SF0">
    <property type="entry name" value="SERGLYCIN"/>
    <property type="match status" value="1"/>
</dbReference>
<keyword evidence="1" id="KW-1015">Disulfide bond</keyword>
<evidence type="ECO:0000313" key="5">
    <source>
        <dbReference type="EMBL" id="KAF2839004.1"/>
    </source>
</evidence>
<feature type="domain" description="EGF-like" evidence="4">
    <location>
        <begin position="460"/>
        <end position="498"/>
    </location>
</feature>
<evidence type="ECO:0000256" key="2">
    <source>
        <dbReference type="SAM" id="MobiDB-lite"/>
    </source>
</evidence>
<feature type="non-terminal residue" evidence="5">
    <location>
        <position position="724"/>
    </location>
</feature>
<keyword evidence="6" id="KW-1185">Reference proteome</keyword>
<name>A0A9P4SAK9_9PEZI</name>
<keyword evidence="3" id="KW-0472">Membrane</keyword>
<feature type="compositionally biased region" description="Low complexity" evidence="2">
    <location>
        <begin position="193"/>
        <end position="221"/>
    </location>
</feature>
<dbReference type="OrthoDB" id="283575at2759"/>
<feature type="compositionally biased region" description="Low complexity" evidence="2">
    <location>
        <begin position="58"/>
        <end position="67"/>
    </location>
</feature>
<dbReference type="InterPro" id="IPR000742">
    <property type="entry name" value="EGF"/>
</dbReference>
<dbReference type="Proteomes" id="UP000799429">
    <property type="component" value="Unassembled WGS sequence"/>
</dbReference>
<feature type="region of interest" description="Disordered" evidence="2">
    <location>
        <begin position="1"/>
        <end position="176"/>
    </location>
</feature>
<dbReference type="PROSITE" id="PS00022">
    <property type="entry name" value="EGF_1"/>
    <property type="match status" value="1"/>
</dbReference>
<feature type="compositionally biased region" description="Low complexity" evidence="2">
    <location>
        <begin position="8"/>
        <end position="34"/>
    </location>
</feature>
<reference evidence="5" key="1">
    <citation type="journal article" date="2020" name="Stud. Mycol.">
        <title>101 Dothideomycetes genomes: a test case for predicting lifestyles and emergence of pathogens.</title>
        <authorList>
            <person name="Haridas S."/>
            <person name="Albert R."/>
            <person name="Binder M."/>
            <person name="Bloem J."/>
            <person name="Labutti K."/>
            <person name="Salamov A."/>
            <person name="Andreopoulos B."/>
            <person name="Baker S."/>
            <person name="Barry K."/>
            <person name="Bills G."/>
            <person name="Bluhm B."/>
            <person name="Cannon C."/>
            <person name="Castanera R."/>
            <person name="Culley D."/>
            <person name="Daum C."/>
            <person name="Ezra D."/>
            <person name="Gonzalez J."/>
            <person name="Henrissat B."/>
            <person name="Kuo A."/>
            <person name="Liang C."/>
            <person name="Lipzen A."/>
            <person name="Lutzoni F."/>
            <person name="Magnuson J."/>
            <person name="Mondo S."/>
            <person name="Nolan M."/>
            <person name="Ohm R."/>
            <person name="Pangilinan J."/>
            <person name="Park H.-J."/>
            <person name="Ramirez L."/>
            <person name="Alfaro M."/>
            <person name="Sun H."/>
            <person name="Tritt A."/>
            <person name="Yoshinaga Y."/>
            <person name="Zwiers L.-H."/>
            <person name="Turgeon B."/>
            <person name="Goodwin S."/>
            <person name="Spatafora J."/>
            <person name="Crous P."/>
            <person name="Grigoriev I."/>
        </authorList>
    </citation>
    <scope>NUCLEOTIDE SEQUENCE</scope>
    <source>
        <strain evidence="5">CBS 101060</strain>
    </source>
</reference>
<feature type="region of interest" description="Disordered" evidence="2">
    <location>
        <begin position="393"/>
        <end position="413"/>
    </location>
</feature>
<sequence>YQDNDPYSPSLLSPSNSRPLTTSSRGSTASSLGSIPDFPVPTIAQARRSANIGPPPSARRGPSSYYSQASFVSPIVEESEGTRSHQSYASSMAIPIADPDFRFAESPRSDDDDEPPVTGDSDDGRFSRASDHNDQSGLVRQASLGRRQKPSLVTTKSGEFSRQEKDKASRKKGGIVGQAAVSIGAAGGAVAAGLGASRENTSSPTSLSGGTGLLDSSSSSSETLDMMQKETGFLKGDVYSAPFSRSRSPAAPVDRDVELIIGGLEKGGALDSETAKDFMSPQRQSSLAERVGNRRPPRLDVDAVKDPEARGSLTSLPDLIRRATRLAANLDRGKTASRLGMDLFIDPNFEKQGGTPERRSGSLSDILASFPPPGLATPTGNMTPTRPISRWPSSGLAIGQSASEQGEEGTSRSKRRCCGMPLWAFILLMIILLLLVAAAVVIPIVLIVLPKQRENGNAGALAACERDVSCQNGGVSTVLGGNTCSCLCANGFTGDRCTTAPDSGCTTANVAGLSEATIGSSIPRLLEDAQQNFSIPLNASLLLSLFSSNSLSCQSENALVTFNGLSGRSVEPFAVPLLAADPDLRSPHSASATIELNPMITPAPTIVLAERQDGIPDAVTSNGIIFAASSDITVPASISTEATSTSLSDVPSMNKTIVDFARVGVLFVLQTSRDLDLAVTAQTRLQSFLLSNTENLGSSAKNISLDNGFGINLIDLQFRVPNGT</sequence>
<keyword evidence="3" id="KW-0812">Transmembrane</keyword>
<gene>
    <name evidence="5" type="ORF">M501DRAFT_913348</name>
</gene>
<evidence type="ECO:0000256" key="3">
    <source>
        <dbReference type="SAM" id="Phobius"/>
    </source>
</evidence>
<organism evidence="5 6">
    <name type="scientific">Patellaria atrata CBS 101060</name>
    <dbReference type="NCBI Taxonomy" id="1346257"/>
    <lineage>
        <taxon>Eukaryota</taxon>
        <taxon>Fungi</taxon>
        <taxon>Dikarya</taxon>
        <taxon>Ascomycota</taxon>
        <taxon>Pezizomycotina</taxon>
        <taxon>Dothideomycetes</taxon>
        <taxon>Dothideomycetes incertae sedis</taxon>
        <taxon>Patellariales</taxon>
        <taxon>Patellariaceae</taxon>
        <taxon>Patellaria</taxon>
    </lineage>
</organism>
<evidence type="ECO:0000313" key="6">
    <source>
        <dbReference type="Proteomes" id="UP000799429"/>
    </source>
</evidence>
<dbReference type="EMBL" id="MU006095">
    <property type="protein sequence ID" value="KAF2839004.1"/>
    <property type="molecule type" value="Genomic_DNA"/>
</dbReference>
<feature type="region of interest" description="Disordered" evidence="2">
    <location>
        <begin position="277"/>
        <end position="301"/>
    </location>
</feature>
<feature type="disulfide bond" evidence="1">
    <location>
        <begin position="488"/>
        <end position="497"/>
    </location>
</feature>
<accession>A0A9P4SAK9</accession>
<dbReference type="CDD" id="cd00054">
    <property type="entry name" value="EGF_CA"/>
    <property type="match status" value="1"/>
</dbReference>
<feature type="transmembrane region" description="Helical" evidence="3">
    <location>
        <begin position="422"/>
        <end position="449"/>
    </location>
</feature>
<comment type="caution">
    <text evidence="1">Lacks conserved residue(s) required for the propagation of feature annotation.</text>
</comment>
<proteinExistence type="predicted"/>
<dbReference type="PANTHER" id="PTHR17178">
    <property type="entry name" value="SECRETORY GRANULE PROTEOGLYCAN CORE PROTEIN"/>
    <property type="match status" value="1"/>
</dbReference>
<comment type="caution">
    <text evidence="5">The sequence shown here is derived from an EMBL/GenBank/DDBJ whole genome shotgun (WGS) entry which is preliminary data.</text>
</comment>
<evidence type="ECO:0000259" key="4">
    <source>
        <dbReference type="PROSITE" id="PS50026"/>
    </source>
</evidence>
<dbReference type="PROSITE" id="PS01186">
    <property type="entry name" value="EGF_2"/>
    <property type="match status" value="1"/>
</dbReference>
<evidence type="ECO:0000256" key="1">
    <source>
        <dbReference type="PROSITE-ProRule" id="PRU00076"/>
    </source>
</evidence>
<feature type="compositionally biased region" description="Basic and acidic residues" evidence="2">
    <location>
        <begin position="99"/>
        <end position="109"/>
    </location>
</feature>
<dbReference type="AlphaFoldDB" id="A0A9P4SAK9"/>
<feature type="region of interest" description="Disordered" evidence="2">
    <location>
        <begin position="193"/>
        <end position="223"/>
    </location>
</feature>